<dbReference type="EMBL" id="CP023406">
    <property type="protein sequence ID" value="ATD66130.1"/>
    <property type="molecule type" value="Genomic_DNA"/>
</dbReference>
<dbReference type="PANTHER" id="PTHR47816:SF4">
    <property type="entry name" value="RIBOSOMAL RNA SMALL SUBUNIT METHYLTRANSFERASE C"/>
    <property type="match status" value="1"/>
</dbReference>
<dbReference type="InterPro" id="IPR029063">
    <property type="entry name" value="SAM-dependent_MTases_sf"/>
</dbReference>
<dbReference type="SUPFAM" id="SSF53335">
    <property type="entry name" value="S-adenosyl-L-methionine-dependent methyltransferases"/>
    <property type="match status" value="1"/>
</dbReference>
<evidence type="ECO:0000256" key="5">
    <source>
        <dbReference type="ARBA" id="ARBA00022691"/>
    </source>
</evidence>
<protein>
    <submittedName>
        <fullName evidence="7">16S rRNA methyltransferase</fullName>
    </submittedName>
</protein>
<dbReference type="Gene3D" id="3.40.50.150">
    <property type="entry name" value="Vaccinia Virus protein VP39"/>
    <property type="match status" value="1"/>
</dbReference>
<dbReference type="InterPro" id="IPR046977">
    <property type="entry name" value="RsmC/RlmG"/>
</dbReference>
<keyword evidence="3 7" id="KW-0489">Methyltransferase</keyword>
<dbReference type="PANTHER" id="PTHR47816">
    <property type="entry name" value="RIBOSOMAL RNA SMALL SUBUNIT METHYLTRANSFERASE C"/>
    <property type="match status" value="1"/>
</dbReference>
<evidence type="ECO:0000256" key="1">
    <source>
        <dbReference type="ARBA" id="ARBA00022490"/>
    </source>
</evidence>
<accession>A0A290XAI9</accession>
<dbReference type="GO" id="GO:0008170">
    <property type="term" value="F:N-methyltransferase activity"/>
    <property type="evidence" value="ECO:0007669"/>
    <property type="project" value="UniProtKB-ARBA"/>
</dbReference>
<feature type="domain" description="Methyltransferase small" evidence="6">
    <location>
        <begin position="172"/>
        <end position="340"/>
    </location>
</feature>
<keyword evidence="1" id="KW-0963">Cytoplasm</keyword>
<keyword evidence="8" id="KW-1185">Reference proteome</keyword>
<dbReference type="GO" id="GO:0032259">
    <property type="term" value="P:methylation"/>
    <property type="evidence" value="ECO:0007669"/>
    <property type="project" value="UniProtKB-KW"/>
</dbReference>
<evidence type="ECO:0000256" key="3">
    <source>
        <dbReference type="ARBA" id="ARBA00022603"/>
    </source>
</evidence>
<dbReference type="PROSITE" id="PS00092">
    <property type="entry name" value="N6_MTASE"/>
    <property type="match status" value="1"/>
</dbReference>
<dbReference type="AlphaFoldDB" id="A0A290XAI9"/>
<dbReference type="InterPro" id="IPR007848">
    <property type="entry name" value="Small_mtfrase_dom"/>
</dbReference>
<evidence type="ECO:0000313" key="8">
    <source>
        <dbReference type="Proteomes" id="UP000218968"/>
    </source>
</evidence>
<sequence length="354" mass="37783">MSDPALDALFLPLEQRQIAWPDDGALFLRARAGVPTTGGRWPGLVCEQSFQPLHAALQRSGLEVLPAETGDPMLPRKPLVLVLPPRQRDESRAVLARALQAVTPGGWVMASVANDEGAKSAQDDLARIAGNIGALSKHKCRVFWAQAGDTVDAALVESWSALDRPREVLGGRFLSRPGVFAWDRIDPASALLAAHLPATLAGRGADLGAGYGFLSSELLQRCAGITALDVFEAEGRALALARHNLDALGAKALIGYHWHDVTAGLPQRYDFIVSNPPFHAHGREGRPDIGRAFIAAAASALNPGGALWLVANRHLPYEDVLDARFGEVREVASSGAFKVIHAVRARAASARQRA</sequence>
<dbReference type="GO" id="GO:0003676">
    <property type="term" value="F:nucleic acid binding"/>
    <property type="evidence" value="ECO:0007669"/>
    <property type="project" value="InterPro"/>
</dbReference>
<name>A0A290XAI9_9GAMM</name>
<keyword evidence="4 7" id="KW-0808">Transferase</keyword>
<evidence type="ECO:0000256" key="4">
    <source>
        <dbReference type="ARBA" id="ARBA00022679"/>
    </source>
</evidence>
<proteinExistence type="predicted"/>
<reference evidence="8" key="1">
    <citation type="submission" date="2017-09" db="EMBL/GenBank/DDBJ databases">
        <title>Luteimonas liuhanmingii sp.nov., isolated from the intestinal contents of Tibetan Plateau Pika in Yushu, Qinghai Province, China.</title>
        <authorList>
            <person name="Gui Z."/>
        </authorList>
    </citation>
    <scope>NUCLEOTIDE SEQUENCE [LARGE SCALE GENOMIC DNA]</scope>
    <source>
        <strain evidence="8">100111</strain>
    </source>
</reference>
<dbReference type="CDD" id="cd02440">
    <property type="entry name" value="AdoMet_MTases"/>
    <property type="match status" value="1"/>
</dbReference>
<dbReference type="OrthoDB" id="9816072at2"/>
<dbReference type="InterPro" id="IPR002052">
    <property type="entry name" value="DNA_methylase_N6_adenine_CS"/>
</dbReference>
<keyword evidence="5" id="KW-0949">S-adenosyl-L-methionine</keyword>
<gene>
    <name evidence="7" type="ORF">CNR27_00570</name>
</gene>
<dbReference type="Proteomes" id="UP000218968">
    <property type="component" value="Chromosome"/>
</dbReference>
<dbReference type="KEGG" id="lum:CNR27_00570"/>
<dbReference type="GO" id="GO:0006364">
    <property type="term" value="P:rRNA processing"/>
    <property type="evidence" value="ECO:0007669"/>
    <property type="project" value="UniProtKB-KW"/>
</dbReference>
<dbReference type="Pfam" id="PF05175">
    <property type="entry name" value="MTS"/>
    <property type="match status" value="1"/>
</dbReference>
<evidence type="ECO:0000259" key="6">
    <source>
        <dbReference type="Pfam" id="PF05175"/>
    </source>
</evidence>
<evidence type="ECO:0000256" key="2">
    <source>
        <dbReference type="ARBA" id="ARBA00022552"/>
    </source>
</evidence>
<keyword evidence="2" id="KW-0698">rRNA processing</keyword>
<dbReference type="GO" id="GO:0008757">
    <property type="term" value="F:S-adenosylmethionine-dependent methyltransferase activity"/>
    <property type="evidence" value="ECO:0007669"/>
    <property type="project" value="InterPro"/>
</dbReference>
<organism evidence="7 8">
    <name type="scientific">Luteimonas chenhongjianii</name>
    <dbReference type="NCBI Taxonomy" id="2006110"/>
    <lineage>
        <taxon>Bacteria</taxon>
        <taxon>Pseudomonadati</taxon>
        <taxon>Pseudomonadota</taxon>
        <taxon>Gammaproteobacteria</taxon>
        <taxon>Lysobacterales</taxon>
        <taxon>Lysobacteraceae</taxon>
        <taxon>Luteimonas</taxon>
    </lineage>
</organism>
<evidence type="ECO:0000313" key="7">
    <source>
        <dbReference type="EMBL" id="ATD66130.1"/>
    </source>
</evidence>